<keyword evidence="6" id="KW-1185">Reference proteome</keyword>
<proteinExistence type="predicted"/>
<organism evidence="5 7">
    <name type="scientific">Staphylococcus caeli</name>
    <dbReference type="NCBI Taxonomy" id="2201815"/>
    <lineage>
        <taxon>Bacteria</taxon>
        <taxon>Bacillati</taxon>
        <taxon>Bacillota</taxon>
        <taxon>Bacilli</taxon>
        <taxon>Bacillales</taxon>
        <taxon>Staphylococcaceae</taxon>
        <taxon>Staphylococcus</taxon>
    </lineage>
</organism>
<evidence type="ECO:0000313" key="7">
    <source>
        <dbReference type="Proteomes" id="UP000095768"/>
    </source>
</evidence>
<dbReference type="PANTHER" id="PTHR13504">
    <property type="entry name" value="FIDO DOMAIN-CONTAINING PROTEIN DDB_G0283145"/>
    <property type="match status" value="1"/>
</dbReference>
<keyword evidence="2" id="KW-0067">ATP-binding</keyword>
<dbReference type="Gene3D" id="1.10.3290.10">
    <property type="entry name" value="Fido-like domain"/>
    <property type="match status" value="1"/>
</dbReference>
<feature type="binding site" evidence="2">
    <location>
        <position position="288"/>
    </location>
    <ligand>
        <name>ATP</name>
        <dbReference type="ChEBI" id="CHEBI:30616"/>
    </ligand>
</feature>
<dbReference type="OrthoDB" id="9813719at2"/>
<reference evidence="4 6" key="2">
    <citation type="submission" date="2016-09" db="EMBL/GenBank/DDBJ databases">
        <authorList>
            <consortium name="Pathogen Informatics"/>
            <person name="Sun Q."/>
            <person name="Inoue M."/>
        </authorList>
    </citation>
    <scope>NUCLEOTIDE SEQUENCE [LARGE SCALE GENOMIC DNA]</scope>
    <source>
        <strain evidence="4 6">82C</strain>
    </source>
</reference>
<dbReference type="EMBL" id="FMPI01000016">
    <property type="protein sequence ID" value="SCT25371.1"/>
    <property type="molecule type" value="Genomic_DNA"/>
</dbReference>
<feature type="active site" evidence="1">
    <location>
        <position position="235"/>
    </location>
</feature>
<protein>
    <submittedName>
        <fullName evidence="5">Fic/DOC family protein</fullName>
    </submittedName>
</protein>
<keyword evidence="2" id="KW-0547">Nucleotide-binding</keyword>
<evidence type="ECO:0000256" key="1">
    <source>
        <dbReference type="PIRSR" id="PIRSR640198-1"/>
    </source>
</evidence>
<feature type="binding site" evidence="2">
    <location>
        <begin position="276"/>
        <end position="277"/>
    </location>
    <ligand>
        <name>ATP</name>
        <dbReference type="ChEBI" id="CHEBI:30616"/>
    </ligand>
</feature>
<gene>
    <name evidence="5" type="ORF">SAMEA2297795_02252</name>
    <name evidence="4" type="ORF">SAMEA2297796_02035</name>
</gene>
<dbReference type="SUPFAM" id="SSF140931">
    <property type="entry name" value="Fic-like"/>
    <property type="match status" value="1"/>
</dbReference>
<evidence type="ECO:0000259" key="3">
    <source>
        <dbReference type="PROSITE" id="PS51459"/>
    </source>
</evidence>
<dbReference type="PANTHER" id="PTHR13504:SF40">
    <property type="entry name" value="FIDO DOMAIN-CONTAINING PROTEIN"/>
    <property type="match status" value="1"/>
</dbReference>
<evidence type="ECO:0000313" key="4">
    <source>
        <dbReference type="EMBL" id="SCT25371.1"/>
    </source>
</evidence>
<accession>A0A1D4PQV2</accession>
<dbReference type="AlphaFoldDB" id="A0A1D4PQV2"/>
<reference evidence="5 7" key="1">
    <citation type="submission" date="2016-09" db="EMBL/GenBank/DDBJ databases">
        <authorList>
            <consortium name="Pathogen Informatics"/>
        </authorList>
    </citation>
    <scope>NUCLEOTIDE SEQUENCE [LARGE SCALE GENOMIC DNA]</scope>
    <source>
        <strain evidence="5 7">82B</strain>
    </source>
</reference>
<dbReference type="InterPro" id="IPR040198">
    <property type="entry name" value="Fido_containing"/>
</dbReference>
<dbReference type="PROSITE" id="PS51459">
    <property type="entry name" value="FIDO"/>
    <property type="match status" value="1"/>
</dbReference>
<dbReference type="EMBL" id="FMPG01000012">
    <property type="protein sequence ID" value="SCT32077.1"/>
    <property type="molecule type" value="Genomic_DNA"/>
</dbReference>
<evidence type="ECO:0000256" key="2">
    <source>
        <dbReference type="PIRSR" id="PIRSR640198-2"/>
    </source>
</evidence>
<dbReference type="GO" id="GO:0005524">
    <property type="term" value="F:ATP binding"/>
    <property type="evidence" value="ECO:0007669"/>
    <property type="project" value="UniProtKB-KW"/>
</dbReference>
<dbReference type="InterPro" id="IPR003812">
    <property type="entry name" value="Fido"/>
</dbReference>
<name>A0A1D4PQV2_9STAP</name>
<dbReference type="Proteomes" id="UP000095412">
    <property type="component" value="Unassembled WGS sequence"/>
</dbReference>
<evidence type="ECO:0000313" key="6">
    <source>
        <dbReference type="Proteomes" id="UP000095412"/>
    </source>
</evidence>
<dbReference type="Pfam" id="PF02661">
    <property type="entry name" value="Fic"/>
    <property type="match status" value="1"/>
</dbReference>
<feature type="binding site" evidence="2">
    <location>
        <begin position="239"/>
        <end position="246"/>
    </location>
    <ligand>
        <name>ATP</name>
        <dbReference type="ChEBI" id="CHEBI:30616"/>
    </ligand>
</feature>
<dbReference type="InterPro" id="IPR036597">
    <property type="entry name" value="Fido-like_dom_sf"/>
</dbReference>
<sequence length="410" mass="48064">MEYKSLKTLFHMHGITTMEAEYELRKHSHSAFLTDIEIYPIQGEVQQRETRYPLFFQITKELVIKLERVLKNSAKIQQLSSSQPEIANKAYIKYLLINELQSTNEAENIKSTKKEIAAALNNTKNTNKRFDGLVNLYLMLKNKEIEINTIGDIRRIFDTLVSNEVKVQDLPDGDMFRNKAIGIYDQSKAKWIHRNEFNEREIVEYLILLLEFIKYDPAPELYKVMASHFIFEYIHPFYDGNGRVGRFILAKLLNNELDSYTALTFSYIVNQKKHKYYKAFENASNAYNKGELTHFIETMLDIVLEGQESVIVALEKNIKMITRLKQALELYDFNKYEYSVLFVLLQDKVFGSRYSRITLKELKNVVGFSRNKINEVVALHRDKLIKLNSNPVVYEIKNEYIDVLLSQELS</sequence>
<evidence type="ECO:0000313" key="5">
    <source>
        <dbReference type="EMBL" id="SCT32077.1"/>
    </source>
</evidence>
<dbReference type="RefSeq" id="WP_069996204.1">
    <property type="nucleotide sequence ID" value="NZ_FMPG01000012.1"/>
</dbReference>
<dbReference type="Proteomes" id="UP000095768">
    <property type="component" value="Unassembled WGS sequence"/>
</dbReference>
<feature type="domain" description="Fido" evidence="3">
    <location>
        <begin position="148"/>
        <end position="298"/>
    </location>
</feature>